<evidence type="ECO:0000313" key="2">
    <source>
        <dbReference type="EMBL" id="MEC4718208.1"/>
    </source>
</evidence>
<reference evidence="2 3" key="1">
    <citation type="submission" date="2023-10" db="EMBL/GenBank/DDBJ databases">
        <title>Noviherbaspirillum sp. CPCC 100848 genome assembly.</title>
        <authorList>
            <person name="Li X.Y."/>
            <person name="Fang X.M."/>
        </authorList>
    </citation>
    <scope>NUCLEOTIDE SEQUENCE [LARGE SCALE GENOMIC DNA]</scope>
    <source>
        <strain evidence="2 3">CPCC 100848</strain>
    </source>
</reference>
<dbReference type="InterPro" id="IPR019106">
    <property type="entry name" value="T4SS_TrbC"/>
</dbReference>
<name>A0ABU6J3K6_9BURK</name>
<organism evidence="2 3">
    <name type="scientific">Noviherbaspirillum album</name>
    <dbReference type="NCBI Taxonomy" id="3080276"/>
    <lineage>
        <taxon>Bacteria</taxon>
        <taxon>Pseudomonadati</taxon>
        <taxon>Pseudomonadota</taxon>
        <taxon>Betaproteobacteria</taxon>
        <taxon>Burkholderiales</taxon>
        <taxon>Oxalobacteraceae</taxon>
        <taxon>Noviherbaspirillum</taxon>
    </lineage>
</organism>
<protein>
    <submittedName>
        <fullName evidence="2">TrbC family F-type conjugative pilus assembly protein</fullName>
    </submittedName>
</protein>
<dbReference type="Proteomes" id="UP001352263">
    <property type="component" value="Unassembled WGS sequence"/>
</dbReference>
<dbReference type="Pfam" id="PF09673">
    <property type="entry name" value="TrbC_Ftype"/>
    <property type="match status" value="1"/>
</dbReference>
<evidence type="ECO:0000256" key="1">
    <source>
        <dbReference type="SAM" id="SignalP"/>
    </source>
</evidence>
<keyword evidence="3" id="KW-1185">Reference proteome</keyword>
<feature type="signal peptide" evidence="1">
    <location>
        <begin position="1"/>
        <end position="26"/>
    </location>
</feature>
<dbReference type="EMBL" id="JAWIIV010000002">
    <property type="protein sequence ID" value="MEC4718208.1"/>
    <property type="molecule type" value="Genomic_DNA"/>
</dbReference>
<comment type="caution">
    <text evidence="2">The sequence shown here is derived from an EMBL/GenBank/DDBJ whole genome shotgun (WGS) entry which is preliminary data.</text>
</comment>
<keyword evidence="1" id="KW-0732">Signal</keyword>
<evidence type="ECO:0000313" key="3">
    <source>
        <dbReference type="Proteomes" id="UP001352263"/>
    </source>
</evidence>
<proteinExistence type="predicted"/>
<feature type="chain" id="PRO_5045883798" evidence="1">
    <location>
        <begin position="27"/>
        <end position="376"/>
    </location>
</feature>
<dbReference type="PROSITE" id="PS51257">
    <property type="entry name" value="PROKAR_LIPOPROTEIN"/>
    <property type="match status" value="1"/>
</dbReference>
<dbReference type="RefSeq" id="WP_326504961.1">
    <property type="nucleotide sequence ID" value="NZ_JAWIIV010000002.1"/>
</dbReference>
<gene>
    <name evidence="2" type="ORF">RY831_03545</name>
</gene>
<sequence>MAQLVRFSKFTLFALAIGSCSSVATASDQAFLNFLADQQAQIERGAVQAPLPFQGSSQHDRQAAGEIAAQTRDSTLATMGADKKPGKYKQFRTLIFITLGMPEKSLRALFRQGAGRSDVGFVLRGMSSPDMYREMKRVRDMMAKEGEANVFVDPLLFQSYRVDRAPFTLHRADNGRWYGLWGEIAVDGARTMIENGQGGRTRAPVGPVYSLKEPDMHEQMRAKFDSADWKKIEQNARQRAGQTEIHINLPAAPADRTRLVDVSSRLMRDVVGPNGQVLATEGTLINPLMYVAMDEPYIVFDPTSRYENEVVAQWRRQHPNAKLVAVHWDTRLGAKYDVPVFVLDPLFKRRMQIEHTPSLVQQDGLRMRVTERRARP</sequence>
<accession>A0ABU6J3K6</accession>